<sequence>MIAIIGHRGAPGHLPEHTRGSYLLAIAQGVDAIEPDVVATRDGVLVVRHENDISSTTDVSSRPEYADRRTRKVIDGRTTDGWFTDDFTWDELRTLRARERIPEIRPTSAAHDNDEPILALPEVLTLARDGGVGVVVELKHATYFASIGIDLAALVARDIRASGWDGDPALVIEAFEQSALERVREEGIRARYVYLIERTGSPADRIARDGRAAPTYRDQFGAPAVLAPAVDGVSVHKHLLLAANGAELAARVRDAGLELFTWTCRPENAFLERRFRGPGGRTAHGRWREEWRELRDVGATALFADHPDLARELFPRE</sequence>
<dbReference type="GO" id="GO:0006071">
    <property type="term" value="P:glycerol metabolic process"/>
    <property type="evidence" value="ECO:0007669"/>
    <property type="project" value="UniProtKB-KW"/>
</dbReference>
<evidence type="ECO:0000313" key="8">
    <source>
        <dbReference type="EMBL" id="GGD44758.1"/>
    </source>
</evidence>
<comment type="caution">
    <text evidence="8">The sequence shown here is derived from an EMBL/GenBank/DDBJ whole genome shotgun (WGS) entry which is preliminary data.</text>
</comment>
<dbReference type="Gene3D" id="3.20.20.190">
    <property type="entry name" value="Phosphatidylinositol (PI) phosphodiesterase"/>
    <property type="match status" value="1"/>
</dbReference>
<keyword evidence="5" id="KW-0378">Hydrolase</keyword>
<feature type="domain" description="GP-PDE" evidence="7">
    <location>
        <begin position="2"/>
        <end position="314"/>
    </location>
</feature>
<comment type="similarity">
    <text evidence="1">Belongs to the glycerophosphoryl diester phosphodiesterase family.</text>
</comment>
<dbReference type="InterPro" id="IPR030395">
    <property type="entry name" value="GP_PDE_dom"/>
</dbReference>
<dbReference type="AlphaFoldDB" id="A0A916YHT3"/>
<reference evidence="8" key="2">
    <citation type="submission" date="2020-09" db="EMBL/GenBank/DDBJ databases">
        <authorList>
            <person name="Sun Q."/>
            <person name="Zhou Y."/>
        </authorList>
    </citation>
    <scope>NUCLEOTIDE SEQUENCE</scope>
    <source>
        <strain evidence="8">CGMCC 1.15152</strain>
    </source>
</reference>
<evidence type="ECO:0000256" key="4">
    <source>
        <dbReference type="ARBA" id="ARBA00022798"/>
    </source>
</evidence>
<accession>A0A916YHT3</accession>
<dbReference type="GO" id="GO:0042597">
    <property type="term" value="C:periplasmic space"/>
    <property type="evidence" value="ECO:0007669"/>
    <property type="project" value="TreeGrafter"/>
</dbReference>
<name>A0A916YHT3_9MICO</name>
<dbReference type="GO" id="GO:0008889">
    <property type="term" value="F:glycerophosphodiester phosphodiesterase activity"/>
    <property type="evidence" value="ECO:0007669"/>
    <property type="project" value="UniProtKB-EC"/>
</dbReference>
<reference evidence="8" key="1">
    <citation type="journal article" date="2014" name="Int. J. Syst. Evol. Microbiol.">
        <title>Complete genome sequence of Corynebacterium casei LMG S-19264T (=DSM 44701T), isolated from a smear-ripened cheese.</title>
        <authorList>
            <consortium name="US DOE Joint Genome Institute (JGI-PGF)"/>
            <person name="Walter F."/>
            <person name="Albersmeier A."/>
            <person name="Kalinowski J."/>
            <person name="Ruckert C."/>
        </authorList>
    </citation>
    <scope>NUCLEOTIDE SEQUENCE</scope>
    <source>
        <strain evidence="8">CGMCC 1.15152</strain>
    </source>
</reference>
<evidence type="ECO:0000256" key="2">
    <source>
        <dbReference type="ARBA" id="ARBA00012247"/>
    </source>
</evidence>
<dbReference type="SUPFAM" id="SSF51695">
    <property type="entry name" value="PLC-like phosphodiesterases"/>
    <property type="match status" value="1"/>
</dbReference>
<evidence type="ECO:0000256" key="5">
    <source>
        <dbReference type="ARBA" id="ARBA00022801"/>
    </source>
</evidence>
<gene>
    <name evidence="8" type="ORF">GCM10010915_27480</name>
</gene>
<evidence type="ECO:0000313" key="9">
    <source>
        <dbReference type="Proteomes" id="UP000633205"/>
    </source>
</evidence>
<dbReference type="GO" id="GO:0006629">
    <property type="term" value="P:lipid metabolic process"/>
    <property type="evidence" value="ECO:0007669"/>
    <property type="project" value="InterPro"/>
</dbReference>
<dbReference type="EMBL" id="BMHO01000002">
    <property type="protein sequence ID" value="GGD44758.1"/>
    <property type="molecule type" value="Genomic_DNA"/>
</dbReference>
<evidence type="ECO:0000259" key="7">
    <source>
        <dbReference type="PROSITE" id="PS51704"/>
    </source>
</evidence>
<dbReference type="EC" id="3.1.4.46" evidence="2"/>
<evidence type="ECO:0000256" key="1">
    <source>
        <dbReference type="ARBA" id="ARBA00007277"/>
    </source>
</evidence>
<evidence type="ECO:0000256" key="6">
    <source>
        <dbReference type="ARBA" id="ARBA00047512"/>
    </source>
</evidence>
<dbReference type="PROSITE" id="PS51704">
    <property type="entry name" value="GP_PDE"/>
    <property type="match status" value="1"/>
</dbReference>
<dbReference type="Proteomes" id="UP000633205">
    <property type="component" value="Unassembled WGS sequence"/>
</dbReference>
<keyword evidence="9" id="KW-1185">Reference proteome</keyword>
<proteinExistence type="inferred from homology"/>
<evidence type="ECO:0000256" key="3">
    <source>
        <dbReference type="ARBA" id="ARBA00022729"/>
    </source>
</evidence>
<protein>
    <recommendedName>
        <fullName evidence="2">glycerophosphodiester phosphodiesterase</fullName>
        <ecNumber evidence="2">3.1.4.46</ecNumber>
    </recommendedName>
</protein>
<organism evidence="8 9">
    <name type="scientific">Microbacterium faecale</name>
    <dbReference type="NCBI Taxonomy" id="1804630"/>
    <lineage>
        <taxon>Bacteria</taxon>
        <taxon>Bacillati</taxon>
        <taxon>Actinomycetota</taxon>
        <taxon>Actinomycetes</taxon>
        <taxon>Micrococcales</taxon>
        <taxon>Microbacteriaceae</taxon>
        <taxon>Microbacterium</taxon>
    </lineage>
</organism>
<dbReference type="PANTHER" id="PTHR43620">
    <property type="entry name" value="GLYCEROPHOSPHORYL DIESTER PHOSPHODIESTERASE"/>
    <property type="match status" value="1"/>
</dbReference>
<keyword evidence="4" id="KW-0319">Glycerol metabolism</keyword>
<comment type="catalytic activity">
    <reaction evidence="6">
        <text>a sn-glycero-3-phosphodiester + H2O = an alcohol + sn-glycerol 3-phosphate + H(+)</text>
        <dbReference type="Rhea" id="RHEA:12969"/>
        <dbReference type="ChEBI" id="CHEBI:15377"/>
        <dbReference type="ChEBI" id="CHEBI:15378"/>
        <dbReference type="ChEBI" id="CHEBI:30879"/>
        <dbReference type="ChEBI" id="CHEBI:57597"/>
        <dbReference type="ChEBI" id="CHEBI:83408"/>
        <dbReference type="EC" id="3.1.4.46"/>
    </reaction>
</comment>
<dbReference type="InterPro" id="IPR017946">
    <property type="entry name" value="PLC-like_Pdiesterase_TIM-brl"/>
</dbReference>
<dbReference type="Pfam" id="PF03009">
    <property type="entry name" value="GDPD"/>
    <property type="match status" value="1"/>
</dbReference>
<keyword evidence="3" id="KW-0732">Signal</keyword>
<dbReference type="PANTHER" id="PTHR43620:SF7">
    <property type="entry name" value="GLYCEROPHOSPHODIESTER PHOSPHODIESTERASE GDPD5-RELATED"/>
    <property type="match status" value="1"/>
</dbReference>
<dbReference type="RefSeq" id="WP_188712980.1">
    <property type="nucleotide sequence ID" value="NZ_BMHO01000002.1"/>
</dbReference>